<protein>
    <submittedName>
        <fullName evidence="1">Uncharacterized protein</fullName>
    </submittedName>
</protein>
<name>A0ABP7S3Y1_9SPHN</name>
<comment type="caution">
    <text evidence="1">The sequence shown here is derived from an EMBL/GenBank/DDBJ whole genome shotgun (WGS) entry which is preliminary data.</text>
</comment>
<evidence type="ECO:0000313" key="2">
    <source>
        <dbReference type="Proteomes" id="UP001501310"/>
    </source>
</evidence>
<sequence>MLLAAASVLTCAMIPAEASARRALGANKLTFNVVLEDDTARSIAAGEVKPMPVLFEGQRAPANGWIVHNAVDPTAPELMLGRVTRGAGGLQMAWGKATRRGGDYAFAQTMQGSCRLAGEEVLK</sequence>
<dbReference type="Proteomes" id="UP001501310">
    <property type="component" value="Unassembled WGS sequence"/>
</dbReference>
<accession>A0ABP7S3Y1</accession>
<dbReference type="RefSeq" id="WP_344710022.1">
    <property type="nucleotide sequence ID" value="NZ_BAAAZD010000002.1"/>
</dbReference>
<keyword evidence="2" id="KW-1185">Reference proteome</keyword>
<gene>
    <name evidence="1" type="ORF">GCM10022211_18930</name>
</gene>
<reference evidence="2" key="1">
    <citation type="journal article" date="2019" name="Int. J. Syst. Evol. Microbiol.">
        <title>The Global Catalogue of Microorganisms (GCM) 10K type strain sequencing project: providing services to taxonomists for standard genome sequencing and annotation.</title>
        <authorList>
            <consortium name="The Broad Institute Genomics Platform"/>
            <consortium name="The Broad Institute Genome Sequencing Center for Infectious Disease"/>
            <person name="Wu L."/>
            <person name="Ma J."/>
        </authorList>
    </citation>
    <scope>NUCLEOTIDE SEQUENCE [LARGE SCALE GENOMIC DNA]</scope>
    <source>
        <strain evidence="2">JCM 16603</strain>
    </source>
</reference>
<dbReference type="EMBL" id="BAAAZD010000002">
    <property type="protein sequence ID" value="GAA4006405.1"/>
    <property type="molecule type" value="Genomic_DNA"/>
</dbReference>
<evidence type="ECO:0000313" key="1">
    <source>
        <dbReference type="EMBL" id="GAA4006405.1"/>
    </source>
</evidence>
<proteinExistence type="predicted"/>
<organism evidence="1 2">
    <name type="scientific">Sphingomonas humi</name>
    <dbReference type="NCBI Taxonomy" id="335630"/>
    <lineage>
        <taxon>Bacteria</taxon>
        <taxon>Pseudomonadati</taxon>
        <taxon>Pseudomonadota</taxon>
        <taxon>Alphaproteobacteria</taxon>
        <taxon>Sphingomonadales</taxon>
        <taxon>Sphingomonadaceae</taxon>
        <taxon>Sphingomonas</taxon>
    </lineage>
</organism>